<evidence type="ECO:0008006" key="4">
    <source>
        <dbReference type="Google" id="ProtNLM"/>
    </source>
</evidence>
<accession>A0A6M3HVK5</accession>
<dbReference type="KEGG" id="afri:E3E15_02160"/>
<organism evidence="2 3">
    <name type="scientific">Allofrancisella frigidaquae</name>
    <dbReference type="NCBI Taxonomy" id="1085644"/>
    <lineage>
        <taxon>Bacteria</taxon>
        <taxon>Pseudomonadati</taxon>
        <taxon>Pseudomonadota</taxon>
        <taxon>Gammaproteobacteria</taxon>
        <taxon>Thiotrichales</taxon>
        <taxon>Francisellaceae</taxon>
        <taxon>Allofrancisella</taxon>
    </lineage>
</organism>
<sequence>MKLKKIFLLTSVCIITLGAVGLYATDINNGTQIQYSSSEYKNIEKIVIDNIDSLFPYQTQITVGDIKRGSDGQIIIEDVLVISGDKNPNLSINEIITKDLNFGKNVTHDYVIKVKGLSITNLATSVANSNVVSAQTDPKNLVENKGLFSVIMNNLGQSIYDLEMVYNNYEKTLDLKLDSTNNKKEFIQSEVELDDIDLSNIVVDSDFLASVEDAVQQASLKELEFDMNLSELIRAVSVQYLGKDYDKKVTFETKGALSEKKGQFSLNVNGKLDSSNYINFGLVIDGINLADIKLKDFSTNYEHLLENAYITSINDNTKIALRFDSNLFDKNSPFQAIFKTLGRQSIYLNVASKKNYSTGLTYNSSLNLVSKDLAELNTSYQGIVNGKLNILPYIGASGSQDMNSLYKCKSQLCISNIDVSFANHGLLEILARYTNKDPNTTPQQILASYGALLQLMASQQKDVFLQKVLSSLAMFLQNPQSIRMHAKANKPLNQNVLLVSLTEDLENISNNNSVKNGKVNLSNNTNLKILDNIQNLFKISFEVNK</sequence>
<dbReference type="RefSeq" id="WP_172106419.1">
    <property type="nucleotide sequence ID" value="NZ_CP038017.1"/>
</dbReference>
<reference evidence="2 3" key="1">
    <citation type="submission" date="2019-03" db="EMBL/GenBank/DDBJ databases">
        <title>Complete Genome Sequence of Allofrancisella frigidaquae Strain SYSU 10HL1970 Isolated from Water-Cooling Systems in China.</title>
        <authorList>
            <person name="Ohrman C."/>
            <person name="Uneklint I."/>
            <person name="Sjodin A."/>
        </authorList>
    </citation>
    <scope>NUCLEOTIDE SEQUENCE [LARGE SCALE GENOMIC DNA]</scope>
    <source>
        <strain evidence="2 3">SYSU 10HL1970</strain>
    </source>
</reference>
<dbReference type="EMBL" id="CP038017">
    <property type="protein sequence ID" value="QIV94222.1"/>
    <property type="molecule type" value="Genomic_DNA"/>
</dbReference>
<gene>
    <name evidence="2" type="ORF">E3E15_02160</name>
</gene>
<keyword evidence="1" id="KW-0732">Signal</keyword>
<feature type="chain" id="PRO_5027043227" description="DUF945 family protein" evidence="1">
    <location>
        <begin position="25"/>
        <end position="545"/>
    </location>
</feature>
<dbReference type="Proteomes" id="UP000503320">
    <property type="component" value="Chromosome"/>
</dbReference>
<proteinExistence type="predicted"/>
<feature type="signal peptide" evidence="1">
    <location>
        <begin position="1"/>
        <end position="24"/>
    </location>
</feature>
<protein>
    <recommendedName>
        <fullName evidence="4">DUF945 family protein</fullName>
    </recommendedName>
</protein>
<evidence type="ECO:0000313" key="3">
    <source>
        <dbReference type="Proteomes" id="UP000503320"/>
    </source>
</evidence>
<evidence type="ECO:0000313" key="2">
    <source>
        <dbReference type="EMBL" id="QIV94222.1"/>
    </source>
</evidence>
<name>A0A6M3HVK5_9GAMM</name>
<dbReference type="AlphaFoldDB" id="A0A6M3HVK5"/>
<evidence type="ECO:0000256" key="1">
    <source>
        <dbReference type="SAM" id="SignalP"/>
    </source>
</evidence>
<keyword evidence="3" id="KW-1185">Reference proteome</keyword>